<proteinExistence type="predicted"/>
<feature type="signal peptide" evidence="1">
    <location>
        <begin position="1"/>
        <end position="16"/>
    </location>
</feature>
<sequence length="105" mass="11152">MAISLLVLAFSTYANVASDILSSRTSDQQVQILGNIINSAGLPCNPTKAFFQGLDLYDAAYWNIACSDGQSFVIQIMNNAAATTTIVQCGAMKSLGATCFTRFGQ</sequence>
<accession>A0A378IH97</accession>
<reference evidence="2 4" key="1">
    <citation type="submission" date="2015-11" db="EMBL/GenBank/DDBJ databases">
        <title>Genomic analysis of 38 Legionella species identifies large and diverse effector repertoires.</title>
        <authorList>
            <person name="Burstein D."/>
            <person name="Amaro F."/>
            <person name="Zusman T."/>
            <person name="Lifshitz Z."/>
            <person name="Cohen O."/>
            <person name="Gilbert J.A."/>
            <person name="Pupko T."/>
            <person name="Shuman H.A."/>
            <person name="Segal G."/>
        </authorList>
    </citation>
    <scope>NUCLEOTIDE SEQUENCE [LARGE SCALE GENOMIC DNA]</scope>
    <source>
        <strain evidence="2 4">CDC#72-OH-14</strain>
    </source>
</reference>
<dbReference type="Proteomes" id="UP000054854">
    <property type="component" value="Unassembled WGS sequence"/>
</dbReference>
<dbReference type="Proteomes" id="UP000255316">
    <property type="component" value="Unassembled WGS sequence"/>
</dbReference>
<gene>
    <name evidence="2" type="ORF">Lcin_1710</name>
    <name evidence="3" type="ORF">NCTC12438_00441</name>
</gene>
<dbReference type="EMBL" id="UGNX01000001">
    <property type="protein sequence ID" value="STX33861.1"/>
    <property type="molecule type" value="Genomic_DNA"/>
</dbReference>
<reference evidence="3 5" key="2">
    <citation type="submission" date="2018-06" db="EMBL/GenBank/DDBJ databases">
        <authorList>
            <consortium name="Pathogen Informatics"/>
            <person name="Doyle S."/>
        </authorList>
    </citation>
    <scope>NUCLEOTIDE SEQUENCE [LARGE SCALE GENOMIC DNA]</scope>
    <source>
        <strain evidence="3 5">NCTC12438</strain>
    </source>
</reference>
<dbReference type="EMBL" id="LNXX01000027">
    <property type="protein sequence ID" value="KTC86250.1"/>
    <property type="molecule type" value="Genomic_DNA"/>
</dbReference>
<evidence type="ECO:0000313" key="3">
    <source>
        <dbReference type="EMBL" id="STX33861.1"/>
    </source>
</evidence>
<feature type="chain" id="PRO_5016821654" evidence="1">
    <location>
        <begin position="17"/>
        <end position="105"/>
    </location>
</feature>
<keyword evidence="1" id="KW-0732">Signal</keyword>
<dbReference type="STRING" id="28085.Lcin_1710"/>
<protein>
    <submittedName>
        <fullName evidence="3">Uncharacterized protein</fullName>
    </submittedName>
</protein>
<name>A0A378IH97_9GAMM</name>
<organism evidence="3 5">
    <name type="scientific">Legionella cincinnatiensis</name>
    <dbReference type="NCBI Taxonomy" id="28085"/>
    <lineage>
        <taxon>Bacteria</taxon>
        <taxon>Pseudomonadati</taxon>
        <taxon>Pseudomonadota</taxon>
        <taxon>Gammaproteobacteria</taxon>
        <taxon>Legionellales</taxon>
        <taxon>Legionellaceae</taxon>
        <taxon>Legionella</taxon>
    </lineage>
</organism>
<keyword evidence="4" id="KW-1185">Reference proteome</keyword>
<evidence type="ECO:0000313" key="5">
    <source>
        <dbReference type="Proteomes" id="UP000255316"/>
    </source>
</evidence>
<dbReference type="AlphaFoldDB" id="A0A378IH97"/>
<evidence type="ECO:0000313" key="2">
    <source>
        <dbReference type="EMBL" id="KTC86250.1"/>
    </source>
</evidence>
<evidence type="ECO:0000256" key="1">
    <source>
        <dbReference type="SAM" id="SignalP"/>
    </source>
</evidence>
<evidence type="ECO:0000313" key="4">
    <source>
        <dbReference type="Proteomes" id="UP000054854"/>
    </source>
</evidence>